<name>A0A9P0EZ34_BEMTA</name>
<feature type="region of interest" description="Disordered" evidence="2">
    <location>
        <begin position="70"/>
        <end position="89"/>
    </location>
</feature>
<feature type="compositionally biased region" description="Basic and acidic residues" evidence="2">
    <location>
        <begin position="402"/>
        <end position="414"/>
    </location>
</feature>
<evidence type="ECO:0000313" key="4">
    <source>
        <dbReference type="Proteomes" id="UP001152759"/>
    </source>
</evidence>
<accession>A0A9P0EZ34</accession>
<keyword evidence="1" id="KW-0175">Coiled coil</keyword>
<dbReference type="Proteomes" id="UP001152759">
    <property type="component" value="Chromosome 1"/>
</dbReference>
<feature type="compositionally biased region" description="Basic and acidic residues" evidence="2">
    <location>
        <begin position="300"/>
        <end position="311"/>
    </location>
</feature>
<gene>
    <name evidence="3" type="ORF">BEMITA_LOCUS1093</name>
</gene>
<dbReference type="EMBL" id="OU963862">
    <property type="protein sequence ID" value="CAH0381440.1"/>
    <property type="molecule type" value="Genomic_DNA"/>
</dbReference>
<feature type="compositionally biased region" description="Basic and acidic residues" evidence="2">
    <location>
        <begin position="346"/>
        <end position="388"/>
    </location>
</feature>
<evidence type="ECO:0000313" key="3">
    <source>
        <dbReference type="EMBL" id="CAH0381440.1"/>
    </source>
</evidence>
<protein>
    <submittedName>
        <fullName evidence="3">Uncharacterized protein</fullName>
    </submittedName>
</protein>
<dbReference type="AlphaFoldDB" id="A0A9P0EZ34"/>
<feature type="coiled-coil region" evidence="1">
    <location>
        <begin position="112"/>
        <end position="139"/>
    </location>
</feature>
<feature type="compositionally biased region" description="Basic and acidic residues" evidence="2">
    <location>
        <begin position="70"/>
        <end position="80"/>
    </location>
</feature>
<reference evidence="3" key="1">
    <citation type="submission" date="2021-12" db="EMBL/GenBank/DDBJ databases">
        <authorList>
            <person name="King R."/>
        </authorList>
    </citation>
    <scope>NUCLEOTIDE SEQUENCE</scope>
</reference>
<evidence type="ECO:0000256" key="1">
    <source>
        <dbReference type="SAM" id="Coils"/>
    </source>
</evidence>
<organism evidence="3 4">
    <name type="scientific">Bemisia tabaci</name>
    <name type="common">Sweetpotato whitefly</name>
    <name type="synonym">Aleurodes tabaci</name>
    <dbReference type="NCBI Taxonomy" id="7038"/>
    <lineage>
        <taxon>Eukaryota</taxon>
        <taxon>Metazoa</taxon>
        <taxon>Ecdysozoa</taxon>
        <taxon>Arthropoda</taxon>
        <taxon>Hexapoda</taxon>
        <taxon>Insecta</taxon>
        <taxon>Pterygota</taxon>
        <taxon>Neoptera</taxon>
        <taxon>Paraneoptera</taxon>
        <taxon>Hemiptera</taxon>
        <taxon>Sternorrhyncha</taxon>
        <taxon>Aleyrodoidea</taxon>
        <taxon>Aleyrodidae</taxon>
        <taxon>Aleyrodinae</taxon>
        <taxon>Bemisia</taxon>
    </lineage>
</organism>
<sequence>MINLSNKLRRLAEADNFYSSELAVLSFDLNGGRFKGNSEEELKALNRKVELVEILKRVRNSIAALDMESRKLKEEKEKTPRGPASERLNAHKGNGEAILRHSVAIRTLELKIEGCRVDILKERRRLNELEAQKVLLKNGTAEGEKNRKELEKAMETMYALEREEKVFRKEIIEFKRQIMNNLIIEEGSPLKEIPEIEKNISWYKTEIPKLETEVKMKTEEKKGIEERKEKEAKGSESRIKLIEDIMEINAELQALQSRKEQAAKHIRDLEEKREQILEDHVPVYNTEEGETVKQQGVFGEESHTEETKMEGVEINNKRRIHDTSIEREVIGIYSLTDDDEDIFTNKPEKTSTPKGSRGEERDSRRKLKSGHEKKLKTGDQPRTKKETELTTGRTKRGKGRGRGKDPLRENTKMEDLHDKEDIPIGGKRNPVLEFNDNQPDMTDLEDEKVEDLSPEFSKFLKALENSKVLRGLSESCKEIKSEIVLIKNDIKNLNGKVDRILEGPVDWKLVKDLKSKIDKLEPQKLESAMAKVQSAVTSFADAAKITKVQNHVHEADYQQKVTKAASLNYALKDTNRFKLLIQADSKDAPQEAEEIRVKVTTKIPMKKIAERKGNILAVRKLKNAICIEATAEKKADIVSLFKKDLTPDKLEVKEVTCDVVTVKIATVPREMEDKEIIEGISEGLENVPLEKIMENVNFLRRKNARQWGRSLVYARIGGDIADRVIKKK</sequence>
<feature type="region of interest" description="Disordered" evidence="2">
    <location>
        <begin position="336"/>
        <end position="414"/>
    </location>
</feature>
<feature type="coiled-coil region" evidence="1">
    <location>
        <begin position="207"/>
        <end position="279"/>
    </location>
</feature>
<proteinExistence type="predicted"/>
<evidence type="ECO:0000256" key="2">
    <source>
        <dbReference type="SAM" id="MobiDB-lite"/>
    </source>
</evidence>
<feature type="region of interest" description="Disordered" evidence="2">
    <location>
        <begin position="289"/>
        <end position="313"/>
    </location>
</feature>
<keyword evidence="4" id="KW-1185">Reference proteome</keyword>